<proteinExistence type="predicted"/>
<dbReference type="AlphaFoldDB" id="A0A9E7UCX0"/>
<evidence type="ECO:0000259" key="2">
    <source>
        <dbReference type="Pfam" id="PF03435"/>
    </source>
</evidence>
<protein>
    <submittedName>
        <fullName evidence="3">Saccharopine dehydrogenase NADP-binding domain-containing protein</fullName>
    </submittedName>
</protein>
<reference evidence="3" key="1">
    <citation type="submission" date="2022-09" db="EMBL/GenBank/DDBJ databases">
        <title>Diverse halophilic archaea isolated from saline environments.</title>
        <authorList>
            <person name="Cui H.-L."/>
        </authorList>
    </citation>
    <scope>NUCLEOTIDE SEQUENCE</scope>
    <source>
        <strain evidence="3">ZS-35-S2</strain>
    </source>
</reference>
<dbReference type="GeneID" id="74942493"/>
<dbReference type="PANTHER" id="PTHR43781">
    <property type="entry name" value="SACCHAROPINE DEHYDROGENASE"/>
    <property type="match status" value="1"/>
</dbReference>
<dbReference type="InterPro" id="IPR005097">
    <property type="entry name" value="Sacchrp_dh_NADP-bd"/>
</dbReference>
<dbReference type="Gene3D" id="3.40.50.720">
    <property type="entry name" value="NAD(P)-binding Rossmann-like Domain"/>
    <property type="match status" value="1"/>
</dbReference>
<dbReference type="InterPro" id="IPR036291">
    <property type="entry name" value="NAD(P)-bd_dom_sf"/>
</dbReference>
<dbReference type="KEGG" id="ssai:N0B31_08685"/>
<evidence type="ECO:0000313" key="3">
    <source>
        <dbReference type="EMBL" id="UWM56359.1"/>
    </source>
</evidence>
<dbReference type="RefSeq" id="WP_260643473.1">
    <property type="nucleotide sequence ID" value="NZ_CP104003.1"/>
</dbReference>
<feature type="region of interest" description="Disordered" evidence="1">
    <location>
        <begin position="262"/>
        <end position="289"/>
    </location>
</feature>
<evidence type="ECO:0000256" key="1">
    <source>
        <dbReference type="SAM" id="MobiDB-lite"/>
    </source>
</evidence>
<name>A0A9E7UCX0_9EURY</name>
<evidence type="ECO:0000313" key="4">
    <source>
        <dbReference type="Proteomes" id="UP001057580"/>
    </source>
</evidence>
<gene>
    <name evidence="3" type="ORF">N0B31_08685</name>
</gene>
<dbReference type="Proteomes" id="UP001057580">
    <property type="component" value="Chromosome"/>
</dbReference>
<dbReference type="Pfam" id="PF03435">
    <property type="entry name" value="Sacchrp_dh_NADP"/>
    <property type="match status" value="1"/>
</dbReference>
<keyword evidence="4" id="KW-1185">Reference proteome</keyword>
<feature type="compositionally biased region" description="Basic and acidic residues" evidence="1">
    <location>
        <begin position="262"/>
        <end position="285"/>
    </location>
</feature>
<accession>A0A9E7UCX0</accession>
<sequence>MLCIYGAYGYTGELVAETAVEAGLDPVLAGRNGARLADVAAANDCEYRAFPVEETGANLDGVDTLLNCAGPFVDTYEPVVDACLEHGVDYLDITGEIAVFEGIAARDGVAADADATLLPGVGFDVVPTDCTARHLADRLPDATHLELAFAGLSSVSRGTALSALESLGQGGAVRRDGRLLHRPVAHATRRVPFADRERTVTAIPWGDLATAPWTTGVPNVTTYAAIPQVARLGMRGSRFLPSAGLRLAKPLLQTLVERTVEGPSERRRERGRAEVWGEARDERTGESVQTRLTTPEPYALTADAAVAAAERVLGGDADPGFQTPGGAFGAAFVTDLPGVSGFDDL</sequence>
<organism evidence="3 4">
    <name type="scientific">Salinirubellus salinus</name>
    <dbReference type="NCBI Taxonomy" id="1364945"/>
    <lineage>
        <taxon>Archaea</taxon>
        <taxon>Methanobacteriati</taxon>
        <taxon>Methanobacteriota</taxon>
        <taxon>Stenosarchaea group</taxon>
        <taxon>Halobacteria</taxon>
        <taxon>Halobacteriales</taxon>
        <taxon>Natronomonadaceae</taxon>
        <taxon>Salinirubellus</taxon>
    </lineage>
</organism>
<feature type="domain" description="Saccharopine dehydrogenase NADP binding" evidence="2">
    <location>
        <begin position="4"/>
        <end position="107"/>
    </location>
</feature>
<dbReference type="PANTHER" id="PTHR43781:SF1">
    <property type="entry name" value="SACCHAROPINE DEHYDROGENASE"/>
    <property type="match status" value="1"/>
</dbReference>
<dbReference type="EMBL" id="CP104003">
    <property type="protein sequence ID" value="UWM56359.1"/>
    <property type="molecule type" value="Genomic_DNA"/>
</dbReference>
<dbReference type="SUPFAM" id="SSF51735">
    <property type="entry name" value="NAD(P)-binding Rossmann-fold domains"/>
    <property type="match status" value="1"/>
</dbReference>